<dbReference type="InterPro" id="IPR011042">
    <property type="entry name" value="6-blade_b-propeller_TolB-like"/>
</dbReference>
<evidence type="ECO:0000313" key="1">
    <source>
        <dbReference type="EMBL" id="PAA84856.1"/>
    </source>
</evidence>
<dbReference type="EMBL" id="NIVC01000358">
    <property type="protein sequence ID" value="PAA84856.1"/>
    <property type="molecule type" value="Genomic_DNA"/>
</dbReference>
<comment type="caution">
    <text evidence="1">The sequence shown here is derived from an EMBL/GenBank/DDBJ whole genome shotgun (WGS) entry which is preliminary data.</text>
</comment>
<dbReference type="OrthoDB" id="6040749at2759"/>
<sequence>CAPMSEASTSDACFIRGCSAPISGCGGRIPQPLCQKHLDQDRQKVRELQRSVQNKLAPMKAKRDQLRTYQQTLAAELQAADDLLDEAFDLLTKWRSSVTTRLTERHDGALENLTEFSVLQEYDSAIDAAESANDLRKVFELSSEMELKCTDLEDKLEEADAEETAEGIDDARRIVGDVSGSLRDLLLLVDKQMREVAQHCEVDGKTVIEKEICELDWEIVEFDGAPQWVAACKNTEGFTSDSAGRVVKVASSSGSGAEVPAQCVFIMFHVDSKKDHILLCSLDGSVRLTVNCDIDWSVRSIGIHCDSKRQALFLGQPDRVTVADLNGYIRNVIKSSDSDYKFLAIGGCSEKIYLLEQKSISILCWSKSDTRFISKINLAGMYSDCAGVIYEGLSPLGNSILVTDWNANHVLKICTISGRLIAACELPTPADVVAHRSGLIFVSQSTKNLVRVLKQDGEVLQTLGMPDDSTAMADPYGLDVLDADVPMLAICQKGRNAVSIFKVNAPSLN</sequence>
<dbReference type="SUPFAM" id="SSF63825">
    <property type="entry name" value="YWTD domain"/>
    <property type="match status" value="1"/>
</dbReference>
<dbReference type="Gene3D" id="2.120.10.30">
    <property type="entry name" value="TolB, C-terminal domain"/>
    <property type="match status" value="1"/>
</dbReference>
<feature type="non-terminal residue" evidence="1">
    <location>
        <position position="1"/>
    </location>
</feature>
<keyword evidence="2" id="KW-1185">Reference proteome</keyword>
<protein>
    <submittedName>
        <fullName evidence="1">Uncharacterized protein</fullName>
    </submittedName>
</protein>
<reference evidence="1 2" key="1">
    <citation type="submission" date="2017-06" db="EMBL/GenBank/DDBJ databases">
        <title>A platform for efficient transgenesis in Macrostomum lignano, a flatworm model organism for stem cell research.</title>
        <authorList>
            <person name="Berezikov E."/>
        </authorList>
    </citation>
    <scope>NUCLEOTIDE SEQUENCE [LARGE SCALE GENOMIC DNA]</scope>
    <source>
        <strain evidence="1">DV1</strain>
        <tissue evidence="1">Whole organism</tissue>
    </source>
</reference>
<proteinExistence type="predicted"/>
<gene>
    <name evidence="1" type="ORF">BOX15_Mlig028707g1</name>
</gene>
<dbReference type="Proteomes" id="UP000215902">
    <property type="component" value="Unassembled WGS sequence"/>
</dbReference>
<name>A0A267GFT5_9PLAT</name>
<organism evidence="1 2">
    <name type="scientific">Macrostomum lignano</name>
    <dbReference type="NCBI Taxonomy" id="282301"/>
    <lineage>
        <taxon>Eukaryota</taxon>
        <taxon>Metazoa</taxon>
        <taxon>Spiralia</taxon>
        <taxon>Lophotrochozoa</taxon>
        <taxon>Platyhelminthes</taxon>
        <taxon>Rhabditophora</taxon>
        <taxon>Macrostomorpha</taxon>
        <taxon>Macrostomida</taxon>
        <taxon>Macrostomidae</taxon>
        <taxon>Macrostomum</taxon>
    </lineage>
</organism>
<accession>A0A267GFT5</accession>
<evidence type="ECO:0000313" key="2">
    <source>
        <dbReference type="Proteomes" id="UP000215902"/>
    </source>
</evidence>
<dbReference type="AlphaFoldDB" id="A0A267GFT5"/>